<comment type="caution">
    <text evidence="2">The sequence shown here is derived from an EMBL/GenBank/DDBJ whole genome shotgun (WGS) entry which is preliminary data.</text>
</comment>
<evidence type="ECO:0000259" key="1">
    <source>
        <dbReference type="Pfam" id="PF01717"/>
    </source>
</evidence>
<dbReference type="NCBIfam" id="NF005085">
    <property type="entry name" value="PRK06520.1"/>
    <property type="match status" value="1"/>
</dbReference>
<proteinExistence type="predicted"/>
<dbReference type="SUPFAM" id="SSF51726">
    <property type="entry name" value="UROD/MetE-like"/>
    <property type="match status" value="1"/>
</dbReference>
<feature type="domain" description="Cobalamin-independent methionine synthase MetE C-terminal/archaeal" evidence="1">
    <location>
        <begin position="22"/>
        <end position="358"/>
    </location>
</feature>
<evidence type="ECO:0000313" key="3">
    <source>
        <dbReference type="Proteomes" id="UP001501218"/>
    </source>
</evidence>
<dbReference type="Gene3D" id="3.20.20.210">
    <property type="match status" value="1"/>
</dbReference>
<evidence type="ECO:0000313" key="2">
    <source>
        <dbReference type="EMBL" id="GAA2359897.1"/>
    </source>
</evidence>
<organism evidence="2 3">
    <name type="scientific">Saccharopolyspora halophila</name>
    <dbReference type="NCBI Taxonomy" id="405551"/>
    <lineage>
        <taxon>Bacteria</taxon>
        <taxon>Bacillati</taxon>
        <taxon>Actinomycetota</taxon>
        <taxon>Actinomycetes</taxon>
        <taxon>Pseudonocardiales</taxon>
        <taxon>Pseudonocardiaceae</taxon>
        <taxon>Saccharopolyspora</taxon>
    </lineage>
</organism>
<dbReference type="Proteomes" id="UP001501218">
    <property type="component" value="Unassembled WGS sequence"/>
</dbReference>
<dbReference type="PANTHER" id="PTHR43844">
    <property type="entry name" value="METHIONINE SYNTHASE"/>
    <property type="match status" value="1"/>
</dbReference>
<keyword evidence="3" id="KW-1185">Reference proteome</keyword>
<accession>A0ABN3GTH0</accession>
<dbReference type="PANTHER" id="PTHR43844:SF1">
    <property type="entry name" value="METHIONINE SYNTHASE"/>
    <property type="match status" value="1"/>
</dbReference>
<dbReference type="InterPro" id="IPR002629">
    <property type="entry name" value="Met_Synth_C/arc"/>
</dbReference>
<dbReference type="InterPro" id="IPR038071">
    <property type="entry name" value="UROD/MetE-like_sf"/>
</dbReference>
<gene>
    <name evidence="2" type="ORF">GCM10009854_43500</name>
</gene>
<dbReference type="CDD" id="cd03311">
    <property type="entry name" value="CIMS_C_terminal_like"/>
    <property type="match status" value="1"/>
</dbReference>
<reference evidence="2 3" key="1">
    <citation type="journal article" date="2019" name="Int. J. Syst. Evol. Microbiol.">
        <title>The Global Catalogue of Microorganisms (GCM) 10K type strain sequencing project: providing services to taxonomists for standard genome sequencing and annotation.</title>
        <authorList>
            <consortium name="The Broad Institute Genomics Platform"/>
            <consortium name="The Broad Institute Genome Sequencing Center for Infectious Disease"/>
            <person name="Wu L."/>
            <person name="Ma J."/>
        </authorList>
    </citation>
    <scope>NUCLEOTIDE SEQUENCE [LARGE SCALE GENOMIC DNA]</scope>
    <source>
        <strain evidence="2 3">JCM 16221</strain>
    </source>
</reference>
<protein>
    <submittedName>
        <fullName evidence="2">5-methyltetrahydropteroyltriglutamate--homocysteine S-methyltransferase</fullName>
    </submittedName>
</protein>
<dbReference type="EMBL" id="BAAARA010000021">
    <property type="protein sequence ID" value="GAA2359897.1"/>
    <property type="molecule type" value="Genomic_DNA"/>
</dbReference>
<name>A0ABN3GTH0_9PSEU</name>
<sequence length="381" mass="42247">MGNIVTRPDAPDAKPPFRADHVGSLLRPQRLHQARQDRSDGEITAAELQQIEDEAIAEVVRAQQQAGLRSATDGEFRRAYWHQDFILQLEGIEPGEGTTTVQFQNADGVVEWKPAGMKITDKVRLGEPIFLDAFNYLKSVAGEGITPKLTIPSPSMVHYRGGSTALDPQIYPDVEEFWSDLSAAYADEVNALTGAGCRYLQLDDTSLAYLNDEKQRAAIAARGEDAEHQHLRYIKQINAALADRPADLSVTTHLCRGNYRSSWVAEGGYDFVAEALFGELDVDGFFLEFDDERSGGFEPLRFVPKGKRVVLGLVTTKRGELESKDRLKRRIEEATEYIDLDQLCLSPQCGFSSTVEGNALTHDDQMAKLDLVVETAAEVWG</sequence>
<dbReference type="Pfam" id="PF01717">
    <property type="entry name" value="Meth_synt_2"/>
    <property type="match status" value="1"/>
</dbReference>